<evidence type="ECO:0000313" key="3">
    <source>
        <dbReference type="EMBL" id="KAB7783466.1"/>
    </source>
</evidence>
<dbReference type="Pfam" id="PF01844">
    <property type="entry name" value="HNH"/>
    <property type="match status" value="1"/>
</dbReference>
<reference evidence="3 4" key="1">
    <citation type="submission" date="2019-10" db="EMBL/GenBank/DDBJ databases">
        <title>Draft Genome Sequence of the Caffeine Degrading Methylotroph Methylorubrum populi PINKEL.</title>
        <authorList>
            <person name="Dawson S.C."/>
            <person name="Zhang X."/>
            <person name="Wright M.E."/>
            <person name="Sharma G."/>
            <person name="Langner J.T."/>
            <person name="Ditty J.L."/>
            <person name="Subuyuj G.A."/>
        </authorList>
    </citation>
    <scope>NUCLEOTIDE SEQUENCE [LARGE SCALE GENOMIC DNA]</scope>
    <source>
        <strain evidence="3 4">Pinkel</strain>
    </source>
</reference>
<dbReference type="GO" id="GO:0004519">
    <property type="term" value="F:endonuclease activity"/>
    <property type="evidence" value="ECO:0007669"/>
    <property type="project" value="InterPro"/>
</dbReference>
<proteinExistence type="predicted"/>
<organism evidence="3 4">
    <name type="scientific">Methylorubrum populi</name>
    <dbReference type="NCBI Taxonomy" id="223967"/>
    <lineage>
        <taxon>Bacteria</taxon>
        <taxon>Pseudomonadati</taxon>
        <taxon>Pseudomonadota</taxon>
        <taxon>Alphaproteobacteria</taxon>
        <taxon>Hyphomicrobiales</taxon>
        <taxon>Methylobacteriaceae</taxon>
        <taxon>Methylorubrum</taxon>
    </lineage>
</organism>
<dbReference type="RefSeq" id="WP_152278140.1">
    <property type="nucleotide sequence ID" value="NZ_WEKV01000016.1"/>
</dbReference>
<dbReference type="Proteomes" id="UP000469949">
    <property type="component" value="Unassembled WGS sequence"/>
</dbReference>
<feature type="domain" description="HNH nuclease" evidence="2">
    <location>
        <begin position="37"/>
        <end position="95"/>
    </location>
</feature>
<dbReference type="GO" id="GO:0003676">
    <property type="term" value="F:nucleic acid binding"/>
    <property type="evidence" value="ECO:0007669"/>
    <property type="project" value="InterPro"/>
</dbReference>
<dbReference type="InterPro" id="IPR003615">
    <property type="entry name" value="HNH_nuc"/>
</dbReference>
<name>A0A833J565_9HYPH</name>
<evidence type="ECO:0000256" key="1">
    <source>
        <dbReference type="SAM" id="MobiDB-lite"/>
    </source>
</evidence>
<evidence type="ECO:0000313" key="4">
    <source>
        <dbReference type="Proteomes" id="UP000469949"/>
    </source>
</evidence>
<sequence length="108" mass="11864">MARLATLSPRLGTLDTRTARPAPKVADPELLTPEHKAWREEVLKRAGWKCQAPGCTAHGRRGGVRLYADHIVERRDGGAPLDPANGQALCAKHHSEKTARVRAVRMAR</sequence>
<evidence type="ECO:0000259" key="2">
    <source>
        <dbReference type="SMART" id="SM00507"/>
    </source>
</evidence>
<protein>
    <recommendedName>
        <fullName evidence="2">HNH nuclease domain-containing protein</fullName>
    </recommendedName>
</protein>
<gene>
    <name evidence="3" type="ORF">F8B43_4028</name>
</gene>
<dbReference type="CDD" id="cd00085">
    <property type="entry name" value="HNHc"/>
    <property type="match status" value="1"/>
</dbReference>
<dbReference type="InterPro" id="IPR002711">
    <property type="entry name" value="HNH"/>
</dbReference>
<comment type="caution">
    <text evidence="3">The sequence shown here is derived from an EMBL/GenBank/DDBJ whole genome shotgun (WGS) entry which is preliminary data.</text>
</comment>
<accession>A0A833J565</accession>
<dbReference type="Gene3D" id="1.10.30.50">
    <property type="match status" value="1"/>
</dbReference>
<dbReference type="EMBL" id="WEKV01000016">
    <property type="protein sequence ID" value="KAB7783466.1"/>
    <property type="molecule type" value="Genomic_DNA"/>
</dbReference>
<feature type="region of interest" description="Disordered" evidence="1">
    <location>
        <begin position="1"/>
        <end position="26"/>
    </location>
</feature>
<dbReference type="AlphaFoldDB" id="A0A833J565"/>
<dbReference type="SMART" id="SM00507">
    <property type="entry name" value="HNHc"/>
    <property type="match status" value="1"/>
</dbReference>
<dbReference type="GO" id="GO:0008270">
    <property type="term" value="F:zinc ion binding"/>
    <property type="evidence" value="ECO:0007669"/>
    <property type="project" value="InterPro"/>
</dbReference>